<sequence>MFEDADDILGDRVNSSHSSNSVASHTFDKLLGFAMDNSQTPYSSAKTIDDTLDVKPPILMLNNDSGTFMNKQEELEEKEMEINQVNNGVKYNDFYGYQTNHYDRQSPQAVQISADSSIQNKSLNDKAANKRKDVVVDSNSTNNTIKNIEIIQFIINSLSGKDKIAKLLKSILDLIKLFLKNSRNNILKWDIYIQSYYKKFISMPTSNKYKWKLLIKHPISFLKISLLIFMENFEKKSNFITTQLTLFRYMLRFGNTPFRLLEFKNKIQNTIKEIYIDKTQTFDLEYLNKTWFNERTLIDFLALYYGICDELLLLHKLKFWSNKSMYKFVDRHSTISSQYDSMLAVKNVVLKIKKISNEQQELKIQLQVRRTAMRLTANLRSSTSSSYKTDASDRSLSPVKKQLVEEMMRSEYGIYNNSEYKINQRLKQLKTEKINTILDFFRLSTDLAGNSIDYFNVNAPPIASPMLSFISALLGCIKLWKNAQNELATRKV</sequence>
<dbReference type="HOGENOM" id="CLU_043324_0_0_1"/>
<evidence type="ECO:0000313" key="2">
    <source>
        <dbReference type="EMBL" id="CCH61458.1"/>
    </source>
</evidence>
<dbReference type="eggNOG" id="ENOG502R7FJ">
    <property type="taxonomic scope" value="Eukaryota"/>
</dbReference>
<protein>
    <recommendedName>
        <fullName evidence="4">Peroxisomal membrane protein PEX25</fullName>
    </recommendedName>
</protein>
<dbReference type="RefSeq" id="XP_004180977.1">
    <property type="nucleotide sequence ID" value="XM_004180929.1"/>
</dbReference>
<dbReference type="Proteomes" id="UP000002866">
    <property type="component" value="Chromosome 5"/>
</dbReference>
<name>I2H506_HENB6</name>
<evidence type="ECO:0000256" key="1">
    <source>
        <dbReference type="SAM" id="MobiDB-lite"/>
    </source>
</evidence>
<feature type="region of interest" description="Disordered" evidence="1">
    <location>
        <begin position="1"/>
        <end position="21"/>
    </location>
</feature>
<dbReference type="GeneID" id="14496638"/>
<dbReference type="EMBL" id="HE806320">
    <property type="protein sequence ID" value="CCH61458.1"/>
    <property type="molecule type" value="Genomic_DNA"/>
</dbReference>
<dbReference type="FunCoup" id="I2H506">
    <property type="interactions" value="50"/>
</dbReference>
<accession>I2H506</accession>
<gene>
    <name evidence="2" type="primary">TBLA0E04030</name>
    <name evidence="2" type="ORF">TBLA_0E04030</name>
</gene>
<dbReference type="OrthoDB" id="411017at2759"/>
<evidence type="ECO:0000313" key="3">
    <source>
        <dbReference type="Proteomes" id="UP000002866"/>
    </source>
</evidence>
<dbReference type="OMA" id="YGIMDEL"/>
<dbReference type="STRING" id="1071380.I2H506"/>
<evidence type="ECO:0008006" key="4">
    <source>
        <dbReference type="Google" id="ProtNLM"/>
    </source>
</evidence>
<organism evidence="2 3">
    <name type="scientific">Henningerozyma blattae (strain ATCC 34711 / CBS 6284 / DSM 70876 / NBRC 10599 / NRRL Y-10934 / UCD 77-7)</name>
    <name type="common">Yeast</name>
    <name type="synonym">Tetrapisispora blattae</name>
    <dbReference type="NCBI Taxonomy" id="1071380"/>
    <lineage>
        <taxon>Eukaryota</taxon>
        <taxon>Fungi</taxon>
        <taxon>Dikarya</taxon>
        <taxon>Ascomycota</taxon>
        <taxon>Saccharomycotina</taxon>
        <taxon>Saccharomycetes</taxon>
        <taxon>Saccharomycetales</taxon>
        <taxon>Saccharomycetaceae</taxon>
        <taxon>Henningerozyma</taxon>
    </lineage>
</organism>
<proteinExistence type="predicted"/>
<reference evidence="2 3" key="1">
    <citation type="journal article" date="2011" name="Proc. Natl. Acad. Sci. U.S.A.">
        <title>Evolutionary erosion of yeast sex chromosomes by mating-type switching accidents.</title>
        <authorList>
            <person name="Gordon J.L."/>
            <person name="Armisen D."/>
            <person name="Proux-Wera E."/>
            <person name="Oheigeartaigh S.S."/>
            <person name="Byrne K.P."/>
            <person name="Wolfe K.H."/>
        </authorList>
    </citation>
    <scope>NUCLEOTIDE SEQUENCE [LARGE SCALE GENOMIC DNA]</scope>
    <source>
        <strain evidence="3">ATCC 34711 / CBS 6284 / DSM 70876 / NBRC 10599 / NRRL Y-10934 / UCD 77-7</strain>
    </source>
</reference>
<dbReference type="KEGG" id="tbl:TBLA_0E04030"/>
<dbReference type="InParanoid" id="I2H506"/>
<dbReference type="AlphaFoldDB" id="I2H506"/>
<keyword evidence="3" id="KW-1185">Reference proteome</keyword>